<evidence type="ECO:0000256" key="1">
    <source>
        <dbReference type="SAM" id="Phobius"/>
    </source>
</evidence>
<keyword evidence="1" id="KW-0472">Membrane</keyword>
<sequence>MGKNVSASFLESDHPTAVTFTAKVKEGLSMLGSAVNPRRLSSLDGWVIYIIFRVVLAVALGLFHKRRCSNLTVEEEAIREQITKTKRYPRI</sequence>
<proteinExistence type="predicted"/>
<keyword evidence="1" id="KW-1133">Transmembrane helix</keyword>
<evidence type="ECO:0000313" key="2">
    <source>
        <dbReference type="EMBL" id="OGZ13419.1"/>
    </source>
</evidence>
<gene>
    <name evidence="2" type="ORF">A2942_01055</name>
</gene>
<feature type="transmembrane region" description="Helical" evidence="1">
    <location>
        <begin position="46"/>
        <end position="63"/>
    </location>
</feature>
<keyword evidence="1" id="KW-0812">Transmembrane</keyword>
<dbReference type="EMBL" id="MHLP01000007">
    <property type="protein sequence ID" value="OGZ13419.1"/>
    <property type="molecule type" value="Genomic_DNA"/>
</dbReference>
<reference evidence="2 3" key="1">
    <citation type="journal article" date="2016" name="Nat. Commun.">
        <title>Thousands of microbial genomes shed light on interconnected biogeochemical processes in an aquifer system.</title>
        <authorList>
            <person name="Anantharaman K."/>
            <person name="Brown C.T."/>
            <person name="Hug L.A."/>
            <person name="Sharon I."/>
            <person name="Castelle C.J."/>
            <person name="Probst A.J."/>
            <person name="Thomas B.C."/>
            <person name="Singh A."/>
            <person name="Wilkins M.J."/>
            <person name="Karaoz U."/>
            <person name="Brodie E.L."/>
            <person name="Williams K.H."/>
            <person name="Hubbard S.S."/>
            <person name="Banfield J.F."/>
        </authorList>
    </citation>
    <scope>NUCLEOTIDE SEQUENCE [LARGE SCALE GENOMIC DNA]</scope>
</reference>
<name>A0A1G2DIJ0_9BACT</name>
<dbReference type="AlphaFoldDB" id="A0A1G2DIJ0"/>
<evidence type="ECO:0000313" key="3">
    <source>
        <dbReference type="Proteomes" id="UP000178534"/>
    </source>
</evidence>
<comment type="caution">
    <text evidence="2">The sequence shown here is derived from an EMBL/GenBank/DDBJ whole genome shotgun (WGS) entry which is preliminary data.</text>
</comment>
<accession>A0A1G2DIJ0</accession>
<organism evidence="2 3">
    <name type="scientific">Candidatus Lloydbacteria bacterium RIFCSPLOWO2_01_FULL_50_20</name>
    <dbReference type="NCBI Taxonomy" id="1798665"/>
    <lineage>
        <taxon>Bacteria</taxon>
        <taxon>Candidatus Lloydiibacteriota</taxon>
    </lineage>
</organism>
<dbReference type="Proteomes" id="UP000178534">
    <property type="component" value="Unassembled WGS sequence"/>
</dbReference>
<protein>
    <submittedName>
        <fullName evidence="2">Uncharacterized protein</fullName>
    </submittedName>
</protein>